<keyword evidence="5 8" id="KW-0812">Transmembrane</keyword>
<evidence type="ECO:0000313" key="10">
    <source>
        <dbReference type="Proteomes" id="UP001057134"/>
    </source>
</evidence>
<proteinExistence type="inferred from homology"/>
<dbReference type="PANTHER" id="PTHR34975:SF2">
    <property type="entry name" value="SPORE GERMINATION PROTEIN A2"/>
    <property type="match status" value="1"/>
</dbReference>
<dbReference type="EMBL" id="CP027059">
    <property type="protein sequence ID" value="UQZ86496.1"/>
    <property type="molecule type" value="Genomic_DNA"/>
</dbReference>
<keyword evidence="3" id="KW-0813">Transport</keyword>
<dbReference type="RefSeq" id="WP_249862027.1">
    <property type="nucleotide sequence ID" value="NZ_CP027059.1"/>
</dbReference>
<feature type="transmembrane region" description="Helical" evidence="8">
    <location>
        <begin position="184"/>
        <end position="208"/>
    </location>
</feature>
<evidence type="ECO:0000256" key="8">
    <source>
        <dbReference type="SAM" id="Phobius"/>
    </source>
</evidence>
<reference evidence="9" key="2">
    <citation type="journal article" date="2021" name="J Anim Sci Technol">
        <title>Complete genome sequence of Paenibacillus konkukensis sp. nov. SK3146 as a potential probiotic strain.</title>
        <authorList>
            <person name="Jung H.I."/>
            <person name="Park S."/>
            <person name="Niu K.M."/>
            <person name="Lee S.W."/>
            <person name="Kothari D."/>
            <person name="Yi K.J."/>
            <person name="Kim S.K."/>
        </authorList>
    </citation>
    <scope>NUCLEOTIDE SEQUENCE</scope>
    <source>
        <strain evidence="9">SK3146</strain>
    </source>
</reference>
<dbReference type="Pfam" id="PF03845">
    <property type="entry name" value="Spore_permease"/>
    <property type="match status" value="1"/>
</dbReference>
<feature type="transmembrane region" description="Helical" evidence="8">
    <location>
        <begin position="73"/>
        <end position="97"/>
    </location>
</feature>
<gene>
    <name evidence="9" type="primary">yndE_9</name>
    <name evidence="9" type="ORF">SK3146_05789</name>
</gene>
<comment type="subcellular location">
    <subcellularLocation>
        <location evidence="1">Membrane</location>
        <topology evidence="1">Multi-pass membrane protein</topology>
    </subcellularLocation>
</comment>
<name>A0ABY4RVN8_9BACL</name>
<evidence type="ECO:0000256" key="7">
    <source>
        <dbReference type="ARBA" id="ARBA00023136"/>
    </source>
</evidence>
<organism evidence="9 10">
    <name type="scientific">Paenibacillus konkukensis</name>
    <dbReference type="NCBI Taxonomy" id="2020716"/>
    <lineage>
        <taxon>Bacteria</taxon>
        <taxon>Bacillati</taxon>
        <taxon>Bacillota</taxon>
        <taxon>Bacilli</taxon>
        <taxon>Bacillales</taxon>
        <taxon>Paenibacillaceae</taxon>
        <taxon>Paenibacillus</taxon>
    </lineage>
</organism>
<feature type="transmembrane region" description="Helical" evidence="8">
    <location>
        <begin position="302"/>
        <end position="323"/>
    </location>
</feature>
<feature type="transmembrane region" description="Helical" evidence="8">
    <location>
        <begin position="117"/>
        <end position="134"/>
    </location>
</feature>
<evidence type="ECO:0000256" key="2">
    <source>
        <dbReference type="ARBA" id="ARBA00007998"/>
    </source>
</evidence>
<feature type="transmembrane region" description="Helical" evidence="8">
    <location>
        <begin position="12"/>
        <end position="35"/>
    </location>
</feature>
<evidence type="ECO:0000256" key="4">
    <source>
        <dbReference type="ARBA" id="ARBA00022544"/>
    </source>
</evidence>
<reference evidence="9" key="1">
    <citation type="submission" date="2018-02" db="EMBL/GenBank/DDBJ databases">
        <authorList>
            <person name="Kim S.-K."/>
            <person name="Jung H.-I."/>
            <person name="Lee S.-W."/>
        </authorList>
    </citation>
    <scope>NUCLEOTIDE SEQUENCE</scope>
    <source>
        <strain evidence="9">SK3146</strain>
    </source>
</reference>
<feature type="transmembrane region" description="Helical" evidence="8">
    <location>
        <begin position="146"/>
        <end position="164"/>
    </location>
</feature>
<evidence type="ECO:0000256" key="1">
    <source>
        <dbReference type="ARBA" id="ARBA00004141"/>
    </source>
</evidence>
<protein>
    <submittedName>
        <fullName evidence="9">Spore germination protein YndE</fullName>
    </submittedName>
</protein>
<evidence type="ECO:0000313" key="9">
    <source>
        <dbReference type="EMBL" id="UQZ86496.1"/>
    </source>
</evidence>
<feature type="transmembrane region" description="Helical" evidence="8">
    <location>
        <begin position="220"/>
        <end position="249"/>
    </location>
</feature>
<feature type="transmembrane region" description="Helical" evidence="8">
    <location>
        <begin position="269"/>
        <end position="290"/>
    </location>
</feature>
<keyword evidence="6 8" id="KW-1133">Transmembrane helix</keyword>
<keyword evidence="10" id="KW-1185">Reference proteome</keyword>
<feature type="transmembrane region" description="Helical" evidence="8">
    <location>
        <begin position="338"/>
        <end position="357"/>
    </location>
</feature>
<sequence>MIEKGKISSLQMAVMLYPTVVITGILLLPSLLAAIAGRDMWMSPIWSASGGFFIVWLCFWLHNRYPRQSIVEYSTAIAGWFPGKLIGLIILFFYLQLNGYVVREYGEFLVGSFFPKTPLILIMGSIVFVSSFAVRGGVEVIGKSSMVFVPIIIILFVTVVLLLIPELDMRRLLPVMEHGLKPSLLGAVIPFGGWYGEYMIVAFLLPLLVDRSKGLRSCGISICAVMATMLITNLVVWSLYGGIAANVIYSPFLAARYIEAGDFIEHVEAIVMAIWILGIFIKISTFFYIVTLGTAQWLGLSGYRLLVFPIGLLQLMFSIWSAANLQELGHTIGTKGPFYYATVQYLLPILLVLIAMIRKTKAGGTA</sequence>
<dbReference type="Proteomes" id="UP001057134">
    <property type="component" value="Chromosome"/>
</dbReference>
<keyword evidence="7 8" id="KW-0472">Membrane</keyword>
<dbReference type="InterPro" id="IPR004761">
    <property type="entry name" value="Spore_GerAB"/>
</dbReference>
<evidence type="ECO:0000256" key="6">
    <source>
        <dbReference type="ARBA" id="ARBA00022989"/>
    </source>
</evidence>
<accession>A0ABY4RVN8</accession>
<comment type="similarity">
    <text evidence="2">Belongs to the amino acid-polyamine-organocation (APC) superfamily. Spore germination protein (SGP) (TC 2.A.3.9) family.</text>
</comment>
<dbReference type="NCBIfam" id="TIGR00912">
    <property type="entry name" value="2A0309"/>
    <property type="match status" value="1"/>
</dbReference>
<evidence type="ECO:0000256" key="3">
    <source>
        <dbReference type="ARBA" id="ARBA00022448"/>
    </source>
</evidence>
<dbReference type="PANTHER" id="PTHR34975">
    <property type="entry name" value="SPORE GERMINATION PROTEIN A2"/>
    <property type="match status" value="1"/>
</dbReference>
<keyword evidence="4" id="KW-0309">Germination</keyword>
<evidence type="ECO:0000256" key="5">
    <source>
        <dbReference type="ARBA" id="ARBA00022692"/>
    </source>
</evidence>
<feature type="transmembrane region" description="Helical" evidence="8">
    <location>
        <begin position="41"/>
        <end position="61"/>
    </location>
</feature>